<dbReference type="PANTHER" id="PTHR13060">
    <property type="entry name" value="SGT1 PROTEIN HSGT1 SUPPRESSOR OF GCR2"/>
    <property type="match status" value="1"/>
</dbReference>
<dbReference type="PANTHER" id="PTHR13060:SF0">
    <property type="entry name" value="PROTEIN ECDYSONELESS HOMOLOG"/>
    <property type="match status" value="1"/>
</dbReference>
<sequence length="908" mass="96517">MVLSQSLGLSPPPVQDRAIFEVHRAGKDDSHSQLDLLHAQCLQTTAAFTQDYIWQRDAFNLNPFSVDSAASPSYLQGSLSFGENSEDEWCAVWLLQQITSRVRDTAARIKDEDGEFLLIEAAHALPRWLQPDTSAERVWFYQGALHIIPKRYEVTGNVRKALQLVADPHVSTEASEVIQQAVARKLQGYPERAKRNMHHARCRVPAAVAHILRLEPQLVAPAVEAFYVRDATGMKAATRMACFPPKDWVEGAVKFSRCLYAQLVQQQYDAPRHIPMPDPHDPSFKAASLGLKLTAGFEILCSQLPDQEQRDLVSNGTTSTPLQMAPASGLRSQTPQAQPEGPDASSSPSIASDNVEKDSAGPASTRAAQLRPSHPNAGMSLSATQPSAPLDQPFPFLPSAVATSRSDSPTGSSSRISEPIGNHPQLDPGTEQSNTQPGSNSRHRETSSKSASQPAAHSVEHDPGWRAFKARLHALGWFQGELEGSQKHRRREAEAAGMWRASEAHQQGMRTLAQPVRRIQELLAQPVNSAELRQAGAEMAEDSDAWMAQGSDEVDRELKAHEAEMDAAPKGAKPKAAAAGSCTQDFDAEELARRMQAFVEKASSFEGAEIPGGGSEFDEARFCAELSQALGLQDLKADPGDSSDEASSFFSDPPDSDASSDGGIEGVSTEAGMAAADAGMVSAIAAVSSIPGVKACVEADMDQDVRVLRAQDKQSSRAAAPMASGSSQRAPVSMNHSKAQPASALTSSPAMENHKNTDGRDEVASAVSEVPRSLVGAGRPTKQDSLGFSKAGSSSSDVATATDSDDDAAFMEEYDAAMEAELSSSNLAQSFARPAAAPEPGLSKPTAAAGSGPADEQGVQDSLAPVDLDLNLVQNLLESYASQQGMPGPASNIAGLLGLSLPDNIDTS</sequence>
<feature type="compositionally biased region" description="Low complexity" evidence="1">
    <location>
        <begin position="342"/>
        <end position="353"/>
    </location>
</feature>
<reference evidence="2 3" key="1">
    <citation type="journal article" date="2024" name="Nat. Commun.">
        <title>Phylogenomics reveals the evolutionary origins of lichenization in chlorophyte algae.</title>
        <authorList>
            <person name="Puginier C."/>
            <person name="Libourel C."/>
            <person name="Otte J."/>
            <person name="Skaloud P."/>
            <person name="Haon M."/>
            <person name="Grisel S."/>
            <person name="Petersen M."/>
            <person name="Berrin J.G."/>
            <person name="Delaux P.M."/>
            <person name="Dal Grande F."/>
            <person name="Keller J."/>
        </authorList>
    </citation>
    <scope>NUCLEOTIDE SEQUENCE [LARGE SCALE GENOMIC DNA]</scope>
    <source>
        <strain evidence="2 3">SAG 2523</strain>
    </source>
</reference>
<feature type="compositionally biased region" description="Low complexity" evidence="1">
    <location>
        <begin position="403"/>
        <end position="417"/>
    </location>
</feature>
<evidence type="ECO:0008006" key="4">
    <source>
        <dbReference type="Google" id="ProtNLM"/>
    </source>
</evidence>
<feature type="compositionally biased region" description="Basic and acidic residues" evidence="1">
    <location>
        <begin position="752"/>
        <end position="763"/>
    </location>
</feature>
<feature type="region of interest" description="Disordered" evidence="1">
    <location>
        <begin position="710"/>
        <end position="804"/>
    </location>
</feature>
<name>A0AAW1T565_9CHLO</name>
<evidence type="ECO:0000256" key="1">
    <source>
        <dbReference type="SAM" id="MobiDB-lite"/>
    </source>
</evidence>
<feature type="compositionally biased region" description="Polar residues" evidence="1">
    <location>
        <begin position="312"/>
        <end position="322"/>
    </location>
</feature>
<evidence type="ECO:0000313" key="3">
    <source>
        <dbReference type="Proteomes" id="UP001485043"/>
    </source>
</evidence>
<gene>
    <name evidence="2" type="ORF">WJX84_009074</name>
</gene>
<dbReference type="GO" id="GO:0005634">
    <property type="term" value="C:nucleus"/>
    <property type="evidence" value="ECO:0007669"/>
    <property type="project" value="TreeGrafter"/>
</dbReference>
<dbReference type="AlphaFoldDB" id="A0AAW1T565"/>
<feature type="compositionally biased region" description="Low complexity" evidence="1">
    <location>
        <begin position="645"/>
        <end position="661"/>
    </location>
</feature>
<dbReference type="Proteomes" id="UP001485043">
    <property type="component" value="Unassembled WGS sequence"/>
</dbReference>
<feature type="region of interest" description="Disordered" evidence="1">
    <location>
        <begin position="829"/>
        <end position="863"/>
    </location>
</feature>
<organism evidence="2 3">
    <name type="scientific">Apatococcus fuscideae</name>
    <dbReference type="NCBI Taxonomy" id="2026836"/>
    <lineage>
        <taxon>Eukaryota</taxon>
        <taxon>Viridiplantae</taxon>
        <taxon>Chlorophyta</taxon>
        <taxon>core chlorophytes</taxon>
        <taxon>Trebouxiophyceae</taxon>
        <taxon>Chlorellales</taxon>
        <taxon>Chlorellaceae</taxon>
        <taxon>Apatococcus</taxon>
    </lineage>
</organism>
<feature type="compositionally biased region" description="Polar residues" evidence="1">
    <location>
        <begin position="430"/>
        <end position="440"/>
    </location>
</feature>
<feature type="region of interest" description="Disordered" evidence="1">
    <location>
        <begin position="310"/>
        <end position="462"/>
    </location>
</feature>
<protein>
    <recommendedName>
        <fullName evidence="4">Ecdysoneless</fullName>
    </recommendedName>
</protein>
<feature type="region of interest" description="Disordered" evidence="1">
    <location>
        <begin position="634"/>
        <end position="666"/>
    </location>
</feature>
<proteinExistence type="predicted"/>
<feature type="compositionally biased region" description="Low complexity" evidence="1">
    <location>
        <begin position="785"/>
        <end position="802"/>
    </location>
</feature>
<dbReference type="EMBL" id="JALJOV010000384">
    <property type="protein sequence ID" value="KAK9864172.1"/>
    <property type="molecule type" value="Genomic_DNA"/>
</dbReference>
<dbReference type="Pfam" id="PF07093">
    <property type="entry name" value="SGT1"/>
    <property type="match status" value="2"/>
</dbReference>
<keyword evidence="3" id="KW-1185">Reference proteome</keyword>
<feature type="compositionally biased region" description="Polar residues" evidence="1">
    <location>
        <begin position="724"/>
        <end position="750"/>
    </location>
</feature>
<comment type="caution">
    <text evidence="2">The sequence shown here is derived from an EMBL/GenBank/DDBJ whole genome shotgun (WGS) entry which is preliminary data.</text>
</comment>
<dbReference type="InterPro" id="IPR010770">
    <property type="entry name" value="Ecd"/>
</dbReference>
<accession>A0AAW1T565</accession>
<evidence type="ECO:0000313" key="2">
    <source>
        <dbReference type="EMBL" id="KAK9864172.1"/>
    </source>
</evidence>